<dbReference type="AlphaFoldDB" id="A0A644ZAF6"/>
<dbReference type="EMBL" id="VSSQ01007886">
    <property type="protein sequence ID" value="MPM37268.1"/>
    <property type="molecule type" value="Genomic_DNA"/>
</dbReference>
<sequence>MNKMEKWDVKKDVVTVDRLNFYARDLRVLKGIRDYSDFYNRVNKIRKIFDFDKKIVIDVFDDLQELENLLETKVPKWVIGTSFNNAILILDYDKWKTSNNETVENLILHEFIHVVLSLKSKTNLPAWLNEGLAVYFSDQYHSFKNQNFDNKININFYEVDYSHGNIYFISMCVLIKLIDKYGIEKVIHEALNTKDFEKSVIFNNENLLKVINSK</sequence>
<name>A0A644ZAF6_9ZZZZ</name>
<evidence type="ECO:0000313" key="1">
    <source>
        <dbReference type="EMBL" id="MPM37268.1"/>
    </source>
</evidence>
<protein>
    <recommendedName>
        <fullName evidence="2">Peptidase MA-like domain-containing protein</fullName>
    </recommendedName>
</protein>
<proteinExistence type="predicted"/>
<evidence type="ECO:0008006" key="2">
    <source>
        <dbReference type="Google" id="ProtNLM"/>
    </source>
</evidence>
<organism evidence="1">
    <name type="scientific">bioreactor metagenome</name>
    <dbReference type="NCBI Taxonomy" id="1076179"/>
    <lineage>
        <taxon>unclassified sequences</taxon>
        <taxon>metagenomes</taxon>
        <taxon>ecological metagenomes</taxon>
    </lineage>
</organism>
<reference evidence="1" key="1">
    <citation type="submission" date="2019-08" db="EMBL/GenBank/DDBJ databases">
        <authorList>
            <person name="Kucharzyk K."/>
            <person name="Murdoch R.W."/>
            <person name="Higgins S."/>
            <person name="Loffler F."/>
        </authorList>
    </citation>
    <scope>NUCLEOTIDE SEQUENCE</scope>
</reference>
<comment type="caution">
    <text evidence="1">The sequence shown here is derived from an EMBL/GenBank/DDBJ whole genome shotgun (WGS) entry which is preliminary data.</text>
</comment>
<gene>
    <name evidence="1" type="ORF">SDC9_83877</name>
</gene>
<accession>A0A644ZAF6</accession>